<dbReference type="EMBL" id="JAOPHQ010002282">
    <property type="protein sequence ID" value="KAK0147766.1"/>
    <property type="molecule type" value="Genomic_DNA"/>
</dbReference>
<proteinExistence type="predicted"/>
<comment type="caution">
    <text evidence="1">The sequence shown here is derived from an EMBL/GenBank/DDBJ whole genome shotgun (WGS) entry which is preliminary data.</text>
</comment>
<gene>
    <name evidence="1" type="ORF">N1851_012552</name>
</gene>
<dbReference type="PANTHER" id="PTHR35617:SF3">
    <property type="entry name" value="CORE-BINDING (CB) DOMAIN-CONTAINING PROTEIN"/>
    <property type="match status" value="1"/>
</dbReference>
<name>A0AA47P267_MERPO</name>
<dbReference type="Proteomes" id="UP001174136">
    <property type="component" value="Unassembled WGS sequence"/>
</dbReference>
<keyword evidence="2" id="KW-1185">Reference proteome</keyword>
<accession>A0AA47P267</accession>
<organism evidence="1 2">
    <name type="scientific">Merluccius polli</name>
    <name type="common">Benguela hake</name>
    <name type="synonym">Merluccius cadenati</name>
    <dbReference type="NCBI Taxonomy" id="89951"/>
    <lineage>
        <taxon>Eukaryota</taxon>
        <taxon>Metazoa</taxon>
        <taxon>Chordata</taxon>
        <taxon>Craniata</taxon>
        <taxon>Vertebrata</taxon>
        <taxon>Euteleostomi</taxon>
        <taxon>Actinopterygii</taxon>
        <taxon>Neopterygii</taxon>
        <taxon>Teleostei</taxon>
        <taxon>Neoteleostei</taxon>
        <taxon>Acanthomorphata</taxon>
        <taxon>Zeiogadaria</taxon>
        <taxon>Gadariae</taxon>
        <taxon>Gadiformes</taxon>
        <taxon>Gadoidei</taxon>
        <taxon>Merlucciidae</taxon>
        <taxon>Merluccius</taxon>
    </lineage>
</organism>
<sequence length="217" mass="23682">MTMVEVLPPFKMSLAPPLFTRCMAATMSPLQAGGMSIPPDLDEWLTQSRAQAVTETAALVSYVTNLGLMVNFIKSLVRGHCAGFSANDRNPLPMPCVAPEGPELLITACDLAVVETILNARAPSTKALYANSHIKVDGQTIGSYGLVSRFMKGVKRLRPPQLRTVPSWHLTLVLGILSQPPFQPLCQTDLKWLSFKKAFLLATAWAQRVSEILAHQV</sequence>
<dbReference type="PANTHER" id="PTHR35617">
    <property type="entry name" value="PHAGE_INTEGRASE DOMAIN-CONTAINING PROTEIN"/>
    <property type="match status" value="1"/>
</dbReference>
<evidence type="ECO:0000313" key="1">
    <source>
        <dbReference type="EMBL" id="KAK0147766.1"/>
    </source>
</evidence>
<dbReference type="AlphaFoldDB" id="A0AA47P267"/>
<reference evidence="1" key="1">
    <citation type="journal article" date="2023" name="Front. Mar. Sci.">
        <title>A new Merluccius polli reference genome to investigate the effects of global change in West African waters.</title>
        <authorList>
            <person name="Mateo J.L."/>
            <person name="Blanco-Fernandez C."/>
            <person name="Garcia-Vazquez E."/>
            <person name="Machado-Schiaffino G."/>
        </authorList>
    </citation>
    <scope>NUCLEOTIDE SEQUENCE</scope>
    <source>
        <strain evidence="1">C29</strain>
        <tissue evidence="1">Fin</tissue>
    </source>
</reference>
<protein>
    <submittedName>
        <fullName evidence="1">Uncharacterized protein</fullName>
    </submittedName>
</protein>
<evidence type="ECO:0000313" key="2">
    <source>
        <dbReference type="Proteomes" id="UP001174136"/>
    </source>
</evidence>